<dbReference type="FunFam" id="3.40.50.300:FF:000013">
    <property type="entry name" value="PhoH family ATPase"/>
    <property type="match status" value="1"/>
</dbReference>
<feature type="region of interest" description="Disordered" evidence="7">
    <location>
        <begin position="307"/>
        <end position="338"/>
    </location>
</feature>
<reference evidence="10" key="1">
    <citation type="submission" date="2006-02" db="EMBL/GenBank/DDBJ databases">
        <title>Complete sequence of chromosome of Rhodoferax ferrireducens DSM 15236.</title>
        <authorList>
            <person name="Copeland A."/>
            <person name="Lucas S."/>
            <person name="Lapidus A."/>
            <person name="Barry K."/>
            <person name="Detter J.C."/>
            <person name="Glavina del Rio T."/>
            <person name="Hammon N."/>
            <person name="Israni S."/>
            <person name="Pitluck S."/>
            <person name="Brettin T."/>
            <person name="Bruce D."/>
            <person name="Han C."/>
            <person name="Tapia R."/>
            <person name="Gilna P."/>
            <person name="Kiss H."/>
            <person name="Schmutz J."/>
            <person name="Larimer F."/>
            <person name="Land M."/>
            <person name="Kyrpides N."/>
            <person name="Ivanova N."/>
            <person name="Richardson P."/>
        </authorList>
    </citation>
    <scope>NUCLEOTIDE SEQUENCE [LARGE SCALE GENOMIC DNA]</scope>
    <source>
        <strain evidence="10">ATCC BAA-621 / DSM 15236 / T118</strain>
    </source>
</reference>
<sequence>MILRHLFSPPNNTRLSHLCGPMDEHLRTIEVALQVKIAHRHEQFKVDGTKANAKRGMEMLQALYEMAVRPIEPATVQLMLAGDADMNDTDGPGLKTRRSDLKPRTLNQALYLDQIASHDITFGIGPAGTGKTYLAVAMAVDALARSAVQRIVLTRPAVEAGERLGYLPGDLAQKIDPYLRPLYDALYELMGFEQVQKAFERQTIEVAPLAFMRGRTLNTAFVILDEAQNTTPEQMKMFLTRIGFGSKAVVTGDVSQIDLPKTQLSGLIDAERVLKRVPGIAICRLTSADVVRHPLVARIVDAYDAPGRASAAQRRQDDDIDDEVAGPKPRVRAHKKPA</sequence>
<dbReference type="PANTHER" id="PTHR30473">
    <property type="entry name" value="PROTEIN PHOH"/>
    <property type="match status" value="1"/>
</dbReference>
<keyword evidence="4" id="KW-0547">Nucleotide-binding</keyword>
<name>Q220R5_ALBFT</name>
<gene>
    <name evidence="9" type="ordered locus">Rfer_0738</name>
</gene>
<evidence type="ECO:0000313" key="9">
    <source>
        <dbReference type="EMBL" id="ABD68488.1"/>
    </source>
</evidence>
<evidence type="ECO:0000256" key="2">
    <source>
        <dbReference type="ARBA" id="ARBA00010393"/>
    </source>
</evidence>
<keyword evidence="5" id="KW-0067">ATP-binding</keyword>
<keyword evidence="10" id="KW-1185">Reference proteome</keyword>
<dbReference type="OrthoDB" id="9766527at2"/>
<accession>Q220R5</accession>
<dbReference type="STRING" id="338969.Rfer_0738"/>
<evidence type="ECO:0000259" key="8">
    <source>
        <dbReference type="Pfam" id="PF02562"/>
    </source>
</evidence>
<dbReference type="PANTHER" id="PTHR30473:SF1">
    <property type="entry name" value="PHOH-LIKE PROTEIN"/>
    <property type="match status" value="1"/>
</dbReference>
<dbReference type="AlphaFoldDB" id="Q220R5"/>
<evidence type="ECO:0000256" key="5">
    <source>
        <dbReference type="ARBA" id="ARBA00022840"/>
    </source>
</evidence>
<evidence type="ECO:0000256" key="3">
    <source>
        <dbReference type="ARBA" id="ARBA00022490"/>
    </source>
</evidence>
<protein>
    <recommendedName>
        <fullName evidence="6">PhoH-like protein</fullName>
    </recommendedName>
</protein>
<dbReference type="RefSeq" id="WP_011463061.1">
    <property type="nucleotide sequence ID" value="NC_007908.1"/>
</dbReference>
<dbReference type="HOGENOM" id="CLU_051654_0_1_4"/>
<proteinExistence type="inferred from homology"/>
<keyword evidence="3" id="KW-0963">Cytoplasm</keyword>
<dbReference type="SUPFAM" id="SSF52540">
    <property type="entry name" value="P-loop containing nucleoside triphosphate hydrolases"/>
    <property type="match status" value="1"/>
</dbReference>
<dbReference type="InterPro" id="IPR051451">
    <property type="entry name" value="PhoH2-like"/>
</dbReference>
<feature type="compositionally biased region" description="Basic residues" evidence="7">
    <location>
        <begin position="329"/>
        <end position="338"/>
    </location>
</feature>
<evidence type="ECO:0000256" key="1">
    <source>
        <dbReference type="ARBA" id="ARBA00004496"/>
    </source>
</evidence>
<dbReference type="eggNOG" id="COG1702">
    <property type="taxonomic scope" value="Bacteria"/>
</dbReference>
<dbReference type="GO" id="GO:0005524">
    <property type="term" value="F:ATP binding"/>
    <property type="evidence" value="ECO:0007669"/>
    <property type="project" value="UniProtKB-KW"/>
</dbReference>
<dbReference type="KEGG" id="rfr:Rfer_0738"/>
<dbReference type="GO" id="GO:0005829">
    <property type="term" value="C:cytosol"/>
    <property type="evidence" value="ECO:0007669"/>
    <property type="project" value="TreeGrafter"/>
</dbReference>
<dbReference type="EMBL" id="CP000267">
    <property type="protein sequence ID" value="ABD68488.1"/>
    <property type="molecule type" value="Genomic_DNA"/>
</dbReference>
<comment type="similarity">
    <text evidence="2">Belongs to the PhoH family.</text>
</comment>
<evidence type="ECO:0000256" key="6">
    <source>
        <dbReference type="ARBA" id="ARBA00039970"/>
    </source>
</evidence>
<dbReference type="Gene3D" id="3.40.50.300">
    <property type="entry name" value="P-loop containing nucleotide triphosphate hydrolases"/>
    <property type="match status" value="1"/>
</dbReference>
<evidence type="ECO:0000256" key="7">
    <source>
        <dbReference type="SAM" id="MobiDB-lite"/>
    </source>
</evidence>
<dbReference type="InterPro" id="IPR003714">
    <property type="entry name" value="PhoH"/>
</dbReference>
<dbReference type="Pfam" id="PF02562">
    <property type="entry name" value="PhoH"/>
    <property type="match status" value="1"/>
</dbReference>
<evidence type="ECO:0000256" key="4">
    <source>
        <dbReference type="ARBA" id="ARBA00022741"/>
    </source>
</evidence>
<dbReference type="InterPro" id="IPR027417">
    <property type="entry name" value="P-loop_NTPase"/>
</dbReference>
<feature type="domain" description="PhoH-like protein" evidence="8">
    <location>
        <begin position="101"/>
        <end position="304"/>
    </location>
</feature>
<organism evidence="9 10">
    <name type="scientific">Albidiferax ferrireducens (strain ATCC BAA-621 / DSM 15236 / T118)</name>
    <name type="common">Rhodoferax ferrireducens</name>
    <dbReference type="NCBI Taxonomy" id="338969"/>
    <lineage>
        <taxon>Bacteria</taxon>
        <taxon>Pseudomonadati</taxon>
        <taxon>Pseudomonadota</taxon>
        <taxon>Betaproteobacteria</taxon>
        <taxon>Burkholderiales</taxon>
        <taxon>Comamonadaceae</taxon>
        <taxon>Rhodoferax</taxon>
    </lineage>
</organism>
<dbReference type="Proteomes" id="UP000008332">
    <property type="component" value="Chromosome"/>
</dbReference>
<comment type="subcellular location">
    <subcellularLocation>
        <location evidence="1">Cytoplasm</location>
    </subcellularLocation>
</comment>
<evidence type="ECO:0000313" key="10">
    <source>
        <dbReference type="Proteomes" id="UP000008332"/>
    </source>
</evidence>